<dbReference type="eggNOG" id="KOG0143">
    <property type="taxonomic scope" value="Eukaryota"/>
</dbReference>
<dbReference type="InterPro" id="IPR026992">
    <property type="entry name" value="DIOX_N"/>
</dbReference>
<evidence type="ECO:0000256" key="8">
    <source>
        <dbReference type="ARBA" id="ARBA00059922"/>
    </source>
</evidence>
<keyword evidence="4" id="KW-0963">Cytoplasm</keyword>
<evidence type="ECO:0000256" key="2">
    <source>
        <dbReference type="ARBA" id="ARBA00004496"/>
    </source>
</evidence>
<dbReference type="Proteomes" id="UP000030748">
    <property type="component" value="Unassembled WGS sequence"/>
</dbReference>
<accession>A0A022RK47</accession>
<dbReference type="EMBL" id="KI630404">
    <property type="protein sequence ID" value="EYU40364.1"/>
    <property type="molecule type" value="Genomic_DNA"/>
</dbReference>
<evidence type="ECO:0000256" key="3">
    <source>
        <dbReference type="ARBA" id="ARBA00008056"/>
    </source>
</evidence>
<evidence type="ECO:0000259" key="10">
    <source>
        <dbReference type="PROSITE" id="PS51471"/>
    </source>
</evidence>
<evidence type="ECO:0000256" key="4">
    <source>
        <dbReference type="ARBA" id="ARBA00022490"/>
    </source>
</evidence>
<evidence type="ECO:0000256" key="1">
    <source>
        <dbReference type="ARBA" id="ARBA00004123"/>
    </source>
</evidence>
<dbReference type="InterPro" id="IPR044861">
    <property type="entry name" value="IPNS-like_FE2OG_OXY"/>
</dbReference>
<evidence type="ECO:0000313" key="12">
    <source>
        <dbReference type="Proteomes" id="UP000030748"/>
    </source>
</evidence>
<evidence type="ECO:0000313" key="11">
    <source>
        <dbReference type="EMBL" id="EYU40364.1"/>
    </source>
</evidence>
<evidence type="ECO:0000256" key="6">
    <source>
        <dbReference type="ARBA" id="ARBA00023004"/>
    </source>
</evidence>
<keyword evidence="6 9" id="KW-0408">Iron</keyword>
<dbReference type="GO" id="GO:0046872">
    <property type="term" value="F:metal ion binding"/>
    <property type="evidence" value="ECO:0007669"/>
    <property type="project" value="UniProtKB-KW"/>
</dbReference>
<dbReference type="FunFam" id="2.60.120.330:FF:000015">
    <property type="entry name" value="Protein DMR6-LIKE OXYGENASE 1"/>
    <property type="match status" value="1"/>
</dbReference>
<dbReference type="PANTHER" id="PTHR47991">
    <property type="entry name" value="OXOGLUTARATE/IRON-DEPENDENT DIOXYGENASE"/>
    <property type="match status" value="1"/>
</dbReference>
<dbReference type="Pfam" id="PF14226">
    <property type="entry name" value="DIOX_N"/>
    <property type="match status" value="1"/>
</dbReference>
<dbReference type="SUPFAM" id="SSF51197">
    <property type="entry name" value="Clavaminate synthase-like"/>
    <property type="match status" value="1"/>
</dbReference>
<dbReference type="GO" id="GO:0002238">
    <property type="term" value="P:response to molecule of fungal origin"/>
    <property type="evidence" value="ECO:0007669"/>
    <property type="project" value="UniProtKB-ARBA"/>
</dbReference>
<sequence length="367" mass="41958">MAEKKDNNNHNKNNTSFTSAIAVSQMSIRNIPRRYILPLPHRPTLITDHKQQHCFSTRASLPIIDLSSLDDPLLRSRIVDQVSLACEEFGFFQVTNHGIPVSFTKDALDVAKEFFDLPNETKMRIASADIHKPVRYGTSLNHIKDKVQYWRDFIKHYSHPISTWVDSWPSDPPTYKNKMGNYTKAINDLHKKLMQLIFESLGLKSNYIQKEIERGSQVTAVNYYPSCPEPSLALGLPPHTDYGLLTILLQNQEGLQIKDKTGNWHSVPVINEGLVVQLGDHMEVLSNGRYRGVVHRAVLNSEKNRISIANIQSLSMDEKVGPALELVDEEYPVLYEEASFADFLKFVSENDILERRYIDTLRKGKIR</sequence>
<keyword evidence="7" id="KW-0539">Nucleus</keyword>
<evidence type="ECO:0000256" key="7">
    <source>
        <dbReference type="ARBA" id="ARBA00023242"/>
    </source>
</evidence>
<comment type="function">
    <text evidence="8">Involved in the regulation of shoot development and salicylic acid (SA) homeostasis.</text>
</comment>
<dbReference type="STRING" id="4155.A0A022RK47"/>
<gene>
    <name evidence="11" type="ORF">MIMGU_mgv1a022669mg</name>
</gene>
<dbReference type="GO" id="GO:0005737">
    <property type="term" value="C:cytoplasm"/>
    <property type="evidence" value="ECO:0007669"/>
    <property type="project" value="UniProtKB-SubCell"/>
</dbReference>
<keyword evidence="12" id="KW-1185">Reference proteome</keyword>
<dbReference type="InterPro" id="IPR005123">
    <property type="entry name" value="Oxoglu/Fe-dep_dioxygenase_dom"/>
</dbReference>
<dbReference type="InterPro" id="IPR027443">
    <property type="entry name" value="IPNS-like_sf"/>
</dbReference>
<dbReference type="GO" id="GO:0009805">
    <property type="term" value="P:coumarin biosynthetic process"/>
    <property type="evidence" value="ECO:0007669"/>
    <property type="project" value="UniProtKB-ARBA"/>
</dbReference>
<protein>
    <recommendedName>
        <fullName evidence="10">Fe2OG dioxygenase domain-containing protein</fullName>
    </recommendedName>
</protein>
<dbReference type="InterPro" id="IPR050295">
    <property type="entry name" value="Plant_2OG-oxidoreductases"/>
</dbReference>
<reference evidence="11 12" key="1">
    <citation type="journal article" date="2013" name="Proc. Natl. Acad. Sci. U.S.A.">
        <title>Fine-scale variation in meiotic recombination in Mimulus inferred from population shotgun sequencing.</title>
        <authorList>
            <person name="Hellsten U."/>
            <person name="Wright K.M."/>
            <person name="Jenkins J."/>
            <person name="Shu S."/>
            <person name="Yuan Y."/>
            <person name="Wessler S.R."/>
            <person name="Schmutz J."/>
            <person name="Willis J.H."/>
            <person name="Rokhsar D.S."/>
        </authorList>
    </citation>
    <scope>NUCLEOTIDE SEQUENCE [LARGE SCALE GENOMIC DNA]</scope>
    <source>
        <strain evidence="12">cv. DUN x IM62</strain>
    </source>
</reference>
<comment type="similarity">
    <text evidence="3 9">Belongs to the iron/ascorbate-dependent oxidoreductase family.</text>
</comment>
<organism evidence="11 12">
    <name type="scientific">Erythranthe guttata</name>
    <name type="common">Yellow monkey flower</name>
    <name type="synonym">Mimulus guttatus</name>
    <dbReference type="NCBI Taxonomy" id="4155"/>
    <lineage>
        <taxon>Eukaryota</taxon>
        <taxon>Viridiplantae</taxon>
        <taxon>Streptophyta</taxon>
        <taxon>Embryophyta</taxon>
        <taxon>Tracheophyta</taxon>
        <taxon>Spermatophyta</taxon>
        <taxon>Magnoliopsida</taxon>
        <taxon>eudicotyledons</taxon>
        <taxon>Gunneridae</taxon>
        <taxon>Pentapetalae</taxon>
        <taxon>asterids</taxon>
        <taxon>lamiids</taxon>
        <taxon>Lamiales</taxon>
        <taxon>Phrymaceae</taxon>
        <taxon>Erythranthe</taxon>
    </lineage>
</organism>
<dbReference type="GO" id="GO:0016706">
    <property type="term" value="F:2-oxoglutarate-dependent dioxygenase activity"/>
    <property type="evidence" value="ECO:0007669"/>
    <property type="project" value="UniProtKB-ARBA"/>
</dbReference>
<evidence type="ECO:0000256" key="9">
    <source>
        <dbReference type="RuleBase" id="RU003682"/>
    </source>
</evidence>
<dbReference type="Gene3D" id="2.60.120.330">
    <property type="entry name" value="B-lactam Antibiotic, Isopenicillin N Synthase, Chain"/>
    <property type="match status" value="1"/>
</dbReference>
<proteinExistence type="inferred from homology"/>
<dbReference type="GO" id="GO:0005634">
    <property type="term" value="C:nucleus"/>
    <property type="evidence" value="ECO:0007669"/>
    <property type="project" value="UniProtKB-SubCell"/>
</dbReference>
<dbReference type="AlphaFoldDB" id="A0A022RK47"/>
<name>A0A022RK47_ERYGU</name>
<keyword evidence="5 9" id="KW-0479">Metal-binding</keyword>
<dbReference type="PhylomeDB" id="A0A022RK47"/>
<comment type="subcellular location">
    <subcellularLocation>
        <location evidence="2">Cytoplasm</location>
    </subcellularLocation>
    <subcellularLocation>
        <location evidence="1">Nucleus</location>
    </subcellularLocation>
</comment>
<feature type="domain" description="Fe2OG dioxygenase" evidence="10">
    <location>
        <begin position="214"/>
        <end position="314"/>
    </location>
</feature>
<dbReference type="PROSITE" id="PS51471">
    <property type="entry name" value="FE2OG_OXY"/>
    <property type="match status" value="1"/>
</dbReference>
<dbReference type="Pfam" id="PF03171">
    <property type="entry name" value="2OG-FeII_Oxy"/>
    <property type="match status" value="1"/>
</dbReference>
<keyword evidence="9" id="KW-0560">Oxidoreductase</keyword>
<evidence type="ECO:0000256" key="5">
    <source>
        <dbReference type="ARBA" id="ARBA00022723"/>
    </source>
</evidence>